<feature type="region of interest" description="Disordered" evidence="1">
    <location>
        <begin position="1"/>
        <end position="20"/>
    </location>
</feature>
<dbReference type="STRING" id="241244.ATY39_04075"/>
<protein>
    <recommendedName>
        <fullName evidence="3">DUF1510 domain-containing protein</fullName>
    </recommendedName>
</protein>
<evidence type="ECO:0000313" key="4">
    <source>
        <dbReference type="EMBL" id="AMW98691.1"/>
    </source>
</evidence>
<evidence type="ECO:0000256" key="2">
    <source>
        <dbReference type="SAM" id="Phobius"/>
    </source>
</evidence>
<feature type="domain" description="DUF1510" evidence="3">
    <location>
        <begin position="167"/>
        <end position="261"/>
    </location>
</feature>
<keyword evidence="2" id="KW-1133">Transmembrane helix</keyword>
<sequence length="268" mass="29842">MAEIGRRYNPNGKKPKNTDKKKMDKILNVLIGVVAALILVVAGFIVIGGSHNKDTKSDKVAQQTPQENESEKDNIVEKDSKELEKEKAKQAEEAKKEKADAAEEESDAQAEDDNSSSEQEGTASDEDNNSASDETQDNEESKKDSDHYSHTAKVEESNDPNVKKVVTDSKWKPTKTKQKESSDVHNSSYTKGSLDWNEKIKTIAHTTGLDENDMIIWYVKNGGSPNTSIGIVSSKDKTKNYRVSMEWIPNKGWKPTKLEVLKTHQGAY</sequence>
<dbReference type="Proteomes" id="UP000076021">
    <property type="component" value="Chromosome"/>
</dbReference>
<evidence type="ECO:0000259" key="3">
    <source>
        <dbReference type="Pfam" id="PF07423"/>
    </source>
</evidence>
<feature type="compositionally biased region" description="Acidic residues" evidence="1">
    <location>
        <begin position="123"/>
        <end position="138"/>
    </location>
</feature>
<feature type="region of interest" description="Disordered" evidence="1">
    <location>
        <begin position="50"/>
        <end position="191"/>
    </location>
</feature>
<keyword evidence="2" id="KW-0812">Transmembrane</keyword>
<reference evidence="5" key="2">
    <citation type="submission" date="2016-03" db="EMBL/GenBank/DDBJ databases">
        <authorList>
            <person name="Ploux O."/>
        </authorList>
    </citation>
    <scope>NUCLEOTIDE SEQUENCE [LARGE SCALE GENOMIC DNA]</scope>
    <source>
        <strain evidence="5">PP9</strain>
    </source>
</reference>
<accession>A0A143HBL5</accession>
<dbReference type="KEGG" id="rst:ATY39_04075"/>
<dbReference type="AlphaFoldDB" id="A0A143HBL5"/>
<proteinExistence type="predicted"/>
<reference evidence="4 5" key="1">
    <citation type="journal article" date="2016" name="Genome Announc.">
        <title>Whole-Genome Sequence of Rummeliibacillus stabekisii Strain PP9 Isolated from Antarctic Soil.</title>
        <authorList>
            <person name="da Mota F.F."/>
            <person name="Vollu R.E."/>
            <person name="Jurelevicius D."/>
            <person name="Seldin L."/>
        </authorList>
    </citation>
    <scope>NUCLEOTIDE SEQUENCE [LARGE SCALE GENOMIC DNA]</scope>
    <source>
        <strain evidence="4 5">PP9</strain>
    </source>
</reference>
<dbReference type="OrthoDB" id="2168558at2"/>
<name>A0A143HBL5_9BACL</name>
<feature type="transmembrane region" description="Helical" evidence="2">
    <location>
        <begin position="26"/>
        <end position="47"/>
    </location>
</feature>
<dbReference type="Pfam" id="PF07423">
    <property type="entry name" value="DUF1510"/>
    <property type="match status" value="1"/>
</dbReference>
<evidence type="ECO:0000313" key="5">
    <source>
        <dbReference type="Proteomes" id="UP000076021"/>
    </source>
</evidence>
<dbReference type="EMBL" id="CP014806">
    <property type="protein sequence ID" value="AMW98691.1"/>
    <property type="molecule type" value="Genomic_DNA"/>
</dbReference>
<evidence type="ECO:0000256" key="1">
    <source>
        <dbReference type="SAM" id="MobiDB-lite"/>
    </source>
</evidence>
<keyword evidence="5" id="KW-1185">Reference proteome</keyword>
<dbReference type="RefSeq" id="WP_066786212.1">
    <property type="nucleotide sequence ID" value="NZ_CP014806.1"/>
</dbReference>
<gene>
    <name evidence="4" type="ORF">ATY39_04075</name>
</gene>
<keyword evidence="2" id="KW-0472">Membrane</keyword>
<feature type="compositionally biased region" description="Basic and acidic residues" evidence="1">
    <location>
        <begin position="139"/>
        <end position="183"/>
    </location>
</feature>
<dbReference type="InterPro" id="IPR009988">
    <property type="entry name" value="DUF1510"/>
</dbReference>
<feature type="compositionally biased region" description="Acidic residues" evidence="1">
    <location>
        <begin position="102"/>
        <end position="115"/>
    </location>
</feature>
<feature type="compositionally biased region" description="Basic and acidic residues" evidence="1">
    <location>
        <begin position="69"/>
        <end position="101"/>
    </location>
</feature>
<organism evidence="4 5">
    <name type="scientific">Rummeliibacillus stabekisii</name>
    <dbReference type="NCBI Taxonomy" id="241244"/>
    <lineage>
        <taxon>Bacteria</taxon>
        <taxon>Bacillati</taxon>
        <taxon>Bacillota</taxon>
        <taxon>Bacilli</taxon>
        <taxon>Bacillales</taxon>
        <taxon>Caryophanaceae</taxon>
        <taxon>Rummeliibacillus</taxon>
    </lineage>
</organism>